<keyword evidence="1" id="KW-0812">Transmembrane</keyword>
<feature type="transmembrane region" description="Helical" evidence="1">
    <location>
        <begin position="81"/>
        <end position="109"/>
    </location>
</feature>
<feature type="transmembrane region" description="Helical" evidence="1">
    <location>
        <begin position="166"/>
        <end position="195"/>
    </location>
</feature>
<name>A0AA35R984_GEOBA</name>
<keyword evidence="3" id="KW-1185">Reference proteome</keyword>
<reference evidence="2" key="1">
    <citation type="submission" date="2023-03" db="EMBL/GenBank/DDBJ databases">
        <authorList>
            <person name="Steffen K."/>
            <person name="Cardenas P."/>
        </authorList>
    </citation>
    <scope>NUCLEOTIDE SEQUENCE</scope>
</reference>
<accession>A0AA35R984</accession>
<organism evidence="2 3">
    <name type="scientific">Geodia barretti</name>
    <name type="common">Barrett's horny sponge</name>
    <dbReference type="NCBI Taxonomy" id="519541"/>
    <lineage>
        <taxon>Eukaryota</taxon>
        <taxon>Metazoa</taxon>
        <taxon>Porifera</taxon>
        <taxon>Demospongiae</taxon>
        <taxon>Heteroscleromorpha</taxon>
        <taxon>Tetractinellida</taxon>
        <taxon>Astrophorina</taxon>
        <taxon>Geodiidae</taxon>
        <taxon>Geodia</taxon>
    </lineage>
</organism>
<keyword evidence="1" id="KW-1133">Transmembrane helix</keyword>
<evidence type="ECO:0000256" key="1">
    <source>
        <dbReference type="SAM" id="Phobius"/>
    </source>
</evidence>
<dbReference type="EMBL" id="CASHTH010000752">
    <property type="protein sequence ID" value="CAI8007185.1"/>
    <property type="molecule type" value="Genomic_DNA"/>
</dbReference>
<dbReference type="Proteomes" id="UP001174909">
    <property type="component" value="Unassembled WGS sequence"/>
</dbReference>
<feature type="transmembrane region" description="Helical" evidence="1">
    <location>
        <begin position="16"/>
        <end position="36"/>
    </location>
</feature>
<protein>
    <submittedName>
        <fullName evidence="2">Uncharacterized protein</fullName>
    </submittedName>
</protein>
<keyword evidence="1" id="KW-0472">Membrane</keyword>
<comment type="caution">
    <text evidence="2">The sequence shown here is derived from an EMBL/GenBank/DDBJ whole genome shotgun (WGS) entry which is preliminary data.</text>
</comment>
<dbReference type="AlphaFoldDB" id="A0AA35R984"/>
<sequence>MTGHGSSAGAFFEDPLYQFVTIDAAPVVLVFLFLLFQSFRLRKRAWDTPSKRFSRGLEICFVLQYTICLGIWKRGGADGTGFILLIVFFLSINFFMSAAATALTLQVIFPWLPESLKPRLQSKSATRSKVILEILALVMMISYNMSGILLAMLFEASVEFSVLKFFILMYYSLSVLIVLLAIIFNVFCIFCVFMVVLKNPKKFQVKLFLSIAMVVIDCSVSITTFLVLFMTCFAHNACNVHLQLPMQQRR</sequence>
<evidence type="ECO:0000313" key="2">
    <source>
        <dbReference type="EMBL" id="CAI8007185.1"/>
    </source>
</evidence>
<gene>
    <name evidence="2" type="ORF">GBAR_LOCUS5091</name>
</gene>
<feature type="transmembrane region" description="Helical" evidence="1">
    <location>
        <begin position="207"/>
        <end position="230"/>
    </location>
</feature>
<feature type="transmembrane region" description="Helical" evidence="1">
    <location>
        <begin position="130"/>
        <end position="154"/>
    </location>
</feature>
<proteinExistence type="predicted"/>
<evidence type="ECO:0000313" key="3">
    <source>
        <dbReference type="Proteomes" id="UP001174909"/>
    </source>
</evidence>